<proteinExistence type="inferred from homology"/>
<dbReference type="Proteomes" id="UP000314982">
    <property type="component" value="Unassembled WGS sequence"/>
</dbReference>
<name>A0A4W5QSC3_9TELE</name>
<feature type="region of interest" description="Disordered" evidence="2">
    <location>
        <begin position="436"/>
        <end position="460"/>
    </location>
</feature>
<reference evidence="3" key="3">
    <citation type="submission" date="2025-09" db="UniProtKB">
        <authorList>
            <consortium name="Ensembl"/>
        </authorList>
    </citation>
    <scope>IDENTIFICATION</scope>
</reference>
<feature type="compositionally biased region" description="Polar residues" evidence="2">
    <location>
        <begin position="450"/>
        <end position="460"/>
    </location>
</feature>
<reference evidence="4" key="1">
    <citation type="submission" date="2018-06" db="EMBL/GenBank/DDBJ databases">
        <title>Genome assembly of Danube salmon.</title>
        <authorList>
            <person name="Macqueen D.J."/>
            <person name="Gundappa M.K."/>
        </authorList>
    </citation>
    <scope>NUCLEOTIDE SEQUENCE [LARGE SCALE GENOMIC DNA]</scope>
</reference>
<organism evidence="3 4">
    <name type="scientific">Hucho hucho</name>
    <name type="common">huchen</name>
    <dbReference type="NCBI Taxonomy" id="62062"/>
    <lineage>
        <taxon>Eukaryota</taxon>
        <taxon>Metazoa</taxon>
        <taxon>Chordata</taxon>
        <taxon>Craniata</taxon>
        <taxon>Vertebrata</taxon>
        <taxon>Euteleostomi</taxon>
        <taxon>Actinopterygii</taxon>
        <taxon>Neopterygii</taxon>
        <taxon>Teleostei</taxon>
        <taxon>Protacanthopterygii</taxon>
        <taxon>Salmoniformes</taxon>
        <taxon>Salmonidae</taxon>
        <taxon>Salmoninae</taxon>
        <taxon>Hucho</taxon>
    </lineage>
</organism>
<dbReference type="GO" id="GO:0045815">
    <property type="term" value="P:transcription initiation-coupled chromatin remodeling"/>
    <property type="evidence" value="ECO:0007669"/>
    <property type="project" value="TreeGrafter"/>
</dbReference>
<protein>
    <submittedName>
        <fullName evidence="3">Zgc:158260</fullName>
    </submittedName>
</protein>
<dbReference type="PANTHER" id="PTHR46449">
    <property type="entry name" value="ZGC:158260"/>
    <property type="match status" value="1"/>
</dbReference>
<comment type="similarity">
    <text evidence="1">Belongs to the FAM47 family.</text>
</comment>
<evidence type="ECO:0000313" key="4">
    <source>
        <dbReference type="Proteomes" id="UP000314982"/>
    </source>
</evidence>
<dbReference type="GO" id="GO:0000785">
    <property type="term" value="C:chromatin"/>
    <property type="evidence" value="ECO:0007669"/>
    <property type="project" value="TreeGrafter"/>
</dbReference>
<keyword evidence="4" id="KW-1185">Reference proteome</keyword>
<dbReference type="Pfam" id="PF14642">
    <property type="entry name" value="FAM47"/>
    <property type="match status" value="1"/>
</dbReference>
<dbReference type="GeneTree" id="ENSGT00940000165114"/>
<reference evidence="3" key="2">
    <citation type="submission" date="2025-08" db="UniProtKB">
        <authorList>
            <consortium name="Ensembl"/>
        </authorList>
    </citation>
    <scope>IDENTIFICATION</scope>
</reference>
<dbReference type="Ensembl" id="ENSHHUT00000081687.1">
    <property type="protein sequence ID" value="ENSHHUP00000079137.1"/>
    <property type="gene ID" value="ENSHHUG00000046154.1"/>
</dbReference>
<accession>A0A4W5QSC3</accession>
<evidence type="ECO:0000256" key="1">
    <source>
        <dbReference type="ARBA" id="ARBA00005277"/>
    </source>
</evidence>
<dbReference type="AlphaFoldDB" id="A0A4W5QSC3"/>
<evidence type="ECO:0000313" key="3">
    <source>
        <dbReference type="Ensembl" id="ENSHHUP00000079137.1"/>
    </source>
</evidence>
<sequence length="460" mass="51951">MFFSPYSRFPNANRLCCSKAAGEIAVQRTGARPPLPPSPDSNELGHAKRYKEKLMTKCLKDAKNKHHLSGALDGRRWRFLNVGLDDFRDGYPTAGTEVLSQAQRGTSPSIFGMPSPTSLSDKTQWKRFSKEQACFSKKNPQQQAHREHVAAVEHKLKQHPLALYPHLEHGMPPELFDQVICVLDPDMCVNRASAVTSPEKEEQADNCTELWETIMQELESEEEVREGPPVSAIMTDNLCAKNPYKGLQRKQSSAKEDQIVNVKRLRSPSQDEDIKKVTKLFCDWVASLGGEKNNLTESTLLGLFVSGYEKKPSPTFPIQVVEPKNVPEDLRNSVEDLRRAHTCEDPLKDSEPYKSKPGTKRPKYGAWYLDTKTWKKRDADEPLRDPNVIPEDFEFPAQPSEMDDELKQMHGTQAFKQFIISKGLRVPRFLSTLFEEEEGVNRSRPDAAGSASTRKGTVVL</sequence>
<evidence type="ECO:0000256" key="2">
    <source>
        <dbReference type="SAM" id="MobiDB-lite"/>
    </source>
</evidence>
<dbReference type="InterPro" id="IPR032743">
    <property type="entry name" value="FAM47"/>
</dbReference>
<dbReference type="PANTHER" id="PTHR46449:SF5">
    <property type="entry name" value="FAMILY WITH SEQUENCE SIMILARITY 47 MEMBER E"/>
    <property type="match status" value="1"/>
</dbReference>